<feature type="transmembrane region" description="Helical" evidence="10">
    <location>
        <begin position="357"/>
        <end position="375"/>
    </location>
</feature>
<evidence type="ECO:0000256" key="8">
    <source>
        <dbReference type="ARBA" id="ARBA00023136"/>
    </source>
</evidence>
<dbReference type="InterPro" id="IPR004754">
    <property type="entry name" value="Amino_acid_antiprt"/>
</dbReference>
<feature type="transmembrane region" description="Helical" evidence="10">
    <location>
        <begin position="418"/>
        <end position="436"/>
    </location>
</feature>
<dbReference type="InterPro" id="IPR050367">
    <property type="entry name" value="APC_superfamily"/>
</dbReference>
<evidence type="ECO:0000256" key="9">
    <source>
        <dbReference type="NCBIfam" id="TIGR03810"/>
    </source>
</evidence>
<feature type="transmembrane region" description="Helical" evidence="10">
    <location>
        <begin position="448"/>
        <end position="468"/>
    </location>
</feature>
<evidence type="ECO:0000256" key="1">
    <source>
        <dbReference type="ARBA" id="ARBA00004651"/>
    </source>
</evidence>
<dbReference type="PIRSF" id="PIRSF006060">
    <property type="entry name" value="AA_transporter"/>
    <property type="match status" value="1"/>
</dbReference>
<evidence type="ECO:0000313" key="11">
    <source>
        <dbReference type="EMBL" id="SEM67274.1"/>
    </source>
</evidence>
<evidence type="ECO:0000256" key="3">
    <source>
        <dbReference type="ARBA" id="ARBA00022448"/>
    </source>
</evidence>
<reference evidence="11 12" key="1">
    <citation type="submission" date="2016-10" db="EMBL/GenBank/DDBJ databases">
        <authorList>
            <person name="de Groot N.N."/>
        </authorList>
    </citation>
    <scope>NUCLEOTIDE SEQUENCE [LARGE SCALE GENOMIC DNA]</scope>
    <source>
        <strain evidence="11 12">DSM 46701</strain>
    </source>
</reference>
<feature type="transmembrane region" description="Helical" evidence="10">
    <location>
        <begin position="232"/>
        <end position="255"/>
    </location>
</feature>
<dbReference type="PANTHER" id="PTHR42770">
    <property type="entry name" value="AMINO ACID TRANSPORTER-RELATED"/>
    <property type="match status" value="1"/>
</dbReference>
<keyword evidence="7 10" id="KW-1133">Transmembrane helix</keyword>
<feature type="transmembrane region" description="Helical" evidence="10">
    <location>
        <begin position="395"/>
        <end position="412"/>
    </location>
</feature>
<comment type="similarity">
    <text evidence="2">Belongs to the amino acid-polyamine-organocation (APC) superfamily. Basic amino acid/polyamine antiporter (APA) (TC 2.A.3.2) family.</text>
</comment>
<feature type="transmembrane region" description="Helical" evidence="10">
    <location>
        <begin position="202"/>
        <end position="220"/>
    </location>
</feature>
<comment type="subcellular location">
    <subcellularLocation>
        <location evidence="1">Cell membrane</location>
        <topology evidence="1">Multi-pass membrane protein</topology>
    </subcellularLocation>
</comment>
<dbReference type="GO" id="GO:0006527">
    <property type="term" value="P:L-arginine catabolic process"/>
    <property type="evidence" value="ECO:0007669"/>
    <property type="project" value="UniProtKB-UniRule"/>
</dbReference>
<evidence type="ECO:0000256" key="7">
    <source>
        <dbReference type="ARBA" id="ARBA00022989"/>
    </source>
</evidence>
<keyword evidence="5 10" id="KW-0812">Transmembrane</keyword>
<protein>
    <recommendedName>
        <fullName evidence="9">Arginine-ornithine antiporter</fullName>
    </recommendedName>
</protein>
<feature type="transmembrane region" description="Helical" evidence="10">
    <location>
        <begin position="282"/>
        <end position="310"/>
    </location>
</feature>
<dbReference type="GO" id="GO:1903826">
    <property type="term" value="P:L-arginine transmembrane transport"/>
    <property type="evidence" value="ECO:0007669"/>
    <property type="project" value="InterPro"/>
</dbReference>
<dbReference type="AlphaFoldDB" id="A0A1H8ABG7"/>
<feature type="transmembrane region" description="Helical" evidence="10">
    <location>
        <begin position="157"/>
        <end position="175"/>
    </location>
</feature>
<dbReference type="NCBIfam" id="TIGR00905">
    <property type="entry name" value="2A0302"/>
    <property type="match status" value="1"/>
</dbReference>
<name>A0A1H8ABG7_9BACL</name>
<dbReference type="GO" id="GO:0005886">
    <property type="term" value="C:plasma membrane"/>
    <property type="evidence" value="ECO:0007669"/>
    <property type="project" value="UniProtKB-SubCell"/>
</dbReference>
<dbReference type="Proteomes" id="UP000199695">
    <property type="component" value="Unassembled WGS sequence"/>
</dbReference>
<feature type="transmembrane region" description="Helical" evidence="10">
    <location>
        <begin position="39"/>
        <end position="58"/>
    </location>
</feature>
<proteinExistence type="inferred from homology"/>
<evidence type="ECO:0000256" key="4">
    <source>
        <dbReference type="ARBA" id="ARBA00022475"/>
    </source>
</evidence>
<sequence length="474" mass="51993">MKDKQLNLWALMAAVVGTMIGGGAFNLPKDMAAAANSGAVIIAWVITGLGMIALALVFQNLSNRKSELSGGIYSYAKAGFGSFIGFNSAWGYWIATVLGNVAFVTLLFGSLSYFFPVFENGNNLPSVLGGSMLVWGVHCLILRGVRSASFINIITTVTKLIPIFLFIVITIFAFHQRTFFMDFWGESSVFSWNTVLEQVRETMLVTLWAFVGVEGAIVLSGRAKRYQDVGKATVIGLIGTLAVYMLISILSLGIMPREELEKLPEPSMAYVLQSIVGDWGAVVINLGLVVSLLGAMLSWTLLAVEIPYVAAKDGMFPRSFARQNKNNSPVVSLWWTSLLTQTFILIVLFAASTYQMVYSMASVAVLIPYLLSSLYQLKLLRTGETYEQAGAGKGMDWIIGLLAFIYAVWLLYAAGVEYLLMVSVLYLAGLLMYIWVQRENQRKWFTGIEWLLAAGIILMGIQAVRLISTGQLAP</sequence>
<keyword evidence="12" id="KW-1185">Reference proteome</keyword>
<feature type="transmembrane region" description="Helical" evidence="10">
    <location>
        <begin position="7"/>
        <end position="27"/>
    </location>
</feature>
<dbReference type="NCBIfam" id="TIGR03810">
    <property type="entry name" value="arg_ornith_anti"/>
    <property type="match status" value="1"/>
</dbReference>
<dbReference type="PANTHER" id="PTHR42770:SF4">
    <property type="entry name" value="ARGININE_ORNITHINE ANTIPORTER-RELATED"/>
    <property type="match status" value="1"/>
</dbReference>
<evidence type="ECO:0000256" key="6">
    <source>
        <dbReference type="ARBA" id="ARBA00022970"/>
    </source>
</evidence>
<evidence type="ECO:0000256" key="2">
    <source>
        <dbReference type="ARBA" id="ARBA00008220"/>
    </source>
</evidence>
<keyword evidence="6" id="KW-0029">Amino-acid transport</keyword>
<feature type="transmembrane region" description="Helical" evidence="10">
    <location>
        <begin position="127"/>
        <end position="145"/>
    </location>
</feature>
<dbReference type="Pfam" id="PF13520">
    <property type="entry name" value="AA_permease_2"/>
    <property type="match status" value="1"/>
</dbReference>
<dbReference type="GO" id="GO:0043858">
    <property type="term" value="F:arginine:ornithine antiporter activity"/>
    <property type="evidence" value="ECO:0007669"/>
    <property type="project" value="UniProtKB-UniRule"/>
</dbReference>
<dbReference type="InterPro" id="IPR022461">
    <property type="entry name" value="Arg/Orn_antiprt_ArcD"/>
</dbReference>
<evidence type="ECO:0000256" key="5">
    <source>
        <dbReference type="ARBA" id="ARBA00022692"/>
    </source>
</evidence>
<feature type="transmembrane region" description="Helical" evidence="10">
    <location>
        <begin position="331"/>
        <end position="351"/>
    </location>
</feature>
<evidence type="ECO:0000256" key="10">
    <source>
        <dbReference type="SAM" id="Phobius"/>
    </source>
</evidence>
<feature type="transmembrane region" description="Helical" evidence="10">
    <location>
        <begin position="90"/>
        <end position="115"/>
    </location>
</feature>
<keyword evidence="8 10" id="KW-0472">Membrane</keyword>
<dbReference type="InterPro" id="IPR002293">
    <property type="entry name" value="AA/rel_permease1"/>
</dbReference>
<dbReference type="Gene3D" id="1.20.1740.10">
    <property type="entry name" value="Amino acid/polyamine transporter I"/>
    <property type="match status" value="1"/>
</dbReference>
<evidence type="ECO:0000313" key="12">
    <source>
        <dbReference type="Proteomes" id="UP000199695"/>
    </source>
</evidence>
<keyword evidence="4" id="KW-1003">Cell membrane</keyword>
<gene>
    <name evidence="11" type="ORF">SAMN05444955_10117</name>
</gene>
<dbReference type="RefSeq" id="WP_089964336.1">
    <property type="nucleotide sequence ID" value="NZ_FOCQ01000001.1"/>
</dbReference>
<accession>A0A1H8ABG7</accession>
<keyword evidence="3" id="KW-0813">Transport</keyword>
<dbReference type="OrthoDB" id="9762947at2"/>
<dbReference type="STRING" id="1173111.SAMN05444955_10117"/>
<organism evidence="11 12">
    <name type="scientific">Lihuaxuella thermophila</name>
    <dbReference type="NCBI Taxonomy" id="1173111"/>
    <lineage>
        <taxon>Bacteria</taxon>
        <taxon>Bacillati</taxon>
        <taxon>Bacillota</taxon>
        <taxon>Bacilli</taxon>
        <taxon>Bacillales</taxon>
        <taxon>Thermoactinomycetaceae</taxon>
        <taxon>Lihuaxuella</taxon>
    </lineage>
</organism>
<dbReference type="EMBL" id="FOCQ01000001">
    <property type="protein sequence ID" value="SEM67274.1"/>
    <property type="molecule type" value="Genomic_DNA"/>
</dbReference>